<evidence type="ECO:0000256" key="2">
    <source>
        <dbReference type="SAM" id="MobiDB-lite"/>
    </source>
</evidence>
<comment type="caution">
    <text evidence="4">The sequence shown here is derived from an EMBL/GenBank/DDBJ whole genome shotgun (WGS) entry which is preliminary data.</text>
</comment>
<reference evidence="4" key="1">
    <citation type="submission" date="2021-09" db="EMBL/GenBank/DDBJ databases">
        <authorList>
            <consortium name="Pathogen Informatics"/>
        </authorList>
    </citation>
    <scope>NUCLEOTIDE SEQUENCE</scope>
</reference>
<evidence type="ECO:0000256" key="1">
    <source>
        <dbReference type="ARBA" id="ARBA00022729"/>
    </source>
</evidence>
<feature type="region of interest" description="Disordered" evidence="2">
    <location>
        <begin position="202"/>
        <end position="222"/>
    </location>
</feature>
<feature type="domain" description="ZP" evidence="3">
    <location>
        <begin position="1"/>
        <end position="151"/>
    </location>
</feature>
<dbReference type="Pfam" id="PF25301">
    <property type="entry name" value="CUT_C"/>
    <property type="match status" value="1"/>
</dbReference>
<dbReference type="AlphaFoldDB" id="A0A8J2MTQ1"/>
<dbReference type="PROSITE" id="PS51034">
    <property type="entry name" value="ZP_2"/>
    <property type="match status" value="1"/>
</dbReference>
<accession>A0A8J2MTQ1</accession>
<evidence type="ECO:0000259" key="3">
    <source>
        <dbReference type="PROSITE" id="PS51034"/>
    </source>
</evidence>
<dbReference type="InterPro" id="IPR057475">
    <property type="entry name" value="CUT_C"/>
</dbReference>
<dbReference type="InterPro" id="IPR051962">
    <property type="entry name" value="Cuticlin"/>
</dbReference>
<dbReference type="PANTHER" id="PTHR22907:SF26">
    <property type="entry name" value="ZP DOMAIN-CONTAINING PROTEIN"/>
    <property type="match status" value="1"/>
</dbReference>
<organism evidence="4 5">
    <name type="scientific">Cercopithifilaria johnstoni</name>
    <dbReference type="NCBI Taxonomy" id="2874296"/>
    <lineage>
        <taxon>Eukaryota</taxon>
        <taxon>Metazoa</taxon>
        <taxon>Ecdysozoa</taxon>
        <taxon>Nematoda</taxon>
        <taxon>Chromadorea</taxon>
        <taxon>Rhabditida</taxon>
        <taxon>Spirurina</taxon>
        <taxon>Spiruromorpha</taxon>
        <taxon>Filarioidea</taxon>
        <taxon>Onchocercidae</taxon>
        <taxon>Cercopithifilaria</taxon>
    </lineage>
</organism>
<dbReference type="EMBL" id="CAKAEH010001763">
    <property type="protein sequence ID" value="CAG9539270.1"/>
    <property type="molecule type" value="Genomic_DNA"/>
</dbReference>
<dbReference type="OrthoDB" id="6139674at2759"/>
<evidence type="ECO:0000313" key="5">
    <source>
        <dbReference type="Proteomes" id="UP000746747"/>
    </source>
</evidence>
<name>A0A8J2MTQ1_9BILA</name>
<gene>
    <name evidence="4" type="ORF">CJOHNSTONI_LOCUS8883</name>
</gene>
<keyword evidence="1" id="KW-0732">Signal</keyword>
<sequence length="290" mass="32783">MFRGKKVNFNNVVIIFSQLTTEIIEGEFTLPTCIYEIRESRNGPFVKFAHIGDRIWHVWHCDLVAGTVYGMLIHSCHVDDGQGKHVSLVDNKGCVLDPLLLSDIEYDNQAITAYAETRVFKYSDKIQLYFTCTIQLCVKNDGGCNDVTPPICENVEYLTQLPIEYSSPGRSHHDDPSYFHQRESEKEFFGPIDATRQETRKNLHFTPPPPLQPPPKSGFFKSSATPQKVRARRGIRSNDSLKLPEISTSEMKVAEMDLTARVVVFPLVEVHLSNASPSNSNKGNLTLILR</sequence>
<dbReference type="SMART" id="SM00241">
    <property type="entry name" value="ZP"/>
    <property type="match status" value="1"/>
</dbReference>
<evidence type="ECO:0000313" key="4">
    <source>
        <dbReference type="EMBL" id="CAG9539270.1"/>
    </source>
</evidence>
<protein>
    <recommendedName>
        <fullName evidence="3">ZP domain-containing protein</fullName>
    </recommendedName>
</protein>
<dbReference type="Proteomes" id="UP000746747">
    <property type="component" value="Unassembled WGS sequence"/>
</dbReference>
<proteinExistence type="predicted"/>
<dbReference type="PANTHER" id="PTHR22907">
    <property type="entry name" value="GH04558P"/>
    <property type="match status" value="1"/>
</dbReference>
<dbReference type="InterPro" id="IPR001507">
    <property type="entry name" value="ZP_dom"/>
</dbReference>
<feature type="compositionally biased region" description="Pro residues" evidence="2">
    <location>
        <begin position="206"/>
        <end position="216"/>
    </location>
</feature>
<keyword evidence="5" id="KW-1185">Reference proteome</keyword>